<dbReference type="PRINTS" id="PR00722">
    <property type="entry name" value="CHYMOTRYPSIN"/>
</dbReference>
<dbReference type="InterPro" id="IPR001254">
    <property type="entry name" value="Trypsin_dom"/>
</dbReference>
<evidence type="ECO:0000256" key="3">
    <source>
        <dbReference type="SAM" id="SignalP"/>
    </source>
</evidence>
<keyword evidence="6" id="KW-1185">Reference proteome</keyword>
<dbReference type="CDD" id="cd00190">
    <property type="entry name" value="Tryp_SPc"/>
    <property type="match status" value="1"/>
</dbReference>
<dbReference type="InterPro" id="IPR001314">
    <property type="entry name" value="Peptidase_S1A"/>
</dbReference>
<proteinExistence type="inferred from homology"/>
<dbReference type="SUPFAM" id="SSF50494">
    <property type="entry name" value="Trypsin-like serine proteases"/>
    <property type="match status" value="1"/>
</dbReference>
<dbReference type="EMBL" id="JAQQBS010001422">
    <property type="protein sequence ID" value="KAK0166313.1"/>
    <property type="molecule type" value="Genomic_DNA"/>
</dbReference>
<dbReference type="Pfam" id="PF00089">
    <property type="entry name" value="Trypsin"/>
    <property type="match status" value="1"/>
</dbReference>
<dbReference type="PROSITE" id="PS50240">
    <property type="entry name" value="TRYPSIN_DOM"/>
    <property type="match status" value="1"/>
</dbReference>
<keyword evidence="1" id="KW-1015">Disulfide bond</keyword>
<evidence type="ECO:0000259" key="4">
    <source>
        <dbReference type="PROSITE" id="PS50240"/>
    </source>
</evidence>
<sequence length="287" mass="32441">MGNLFIFIVLLSFGLCIALPSSHDHHRSVRIVGKLPFYNAFNSTLENAKQNEFPWMVMIYSNKSPIICGGTLLNSHTVLTTAQCVNGKNPNEIFVLPGIWNAAKELTNIFTKRHVVSKIIIHEDFLKTSPENNYAILLLAKPYELKSNKKSICIPQRDNTDYLLEHNAMCVMNGWGKINNKLGYSRILKKVTLPLVHRDNCVIWYYKLSDDAICAGRPGRKFVGQGDNGGPLVCPDPKMPENLMLVGIYSYSHEKAPGVYMKVAPIATWIEDHLWANNLRYSVTCRM</sequence>
<dbReference type="PANTHER" id="PTHR24256">
    <property type="entry name" value="TRYPTASE-RELATED"/>
    <property type="match status" value="1"/>
</dbReference>
<dbReference type="SMART" id="SM00020">
    <property type="entry name" value="Tryp_SPc"/>
    <property type="match status" value="1"/>
</dbReference>
<dbReference type="InterPro" id="IPR009003">
    <property type="entry name" value="Peptidase_S1_PA"/>
</dbReference>
<dbReference type="GO" id="GO:0004252">
    <property type="term" value="F:serine-type endopeptidase activity"/>
    <property type="evidence" value="ECO:0007669"/>
    <property type="project" value="InterPro"/>
</dbReference>
<name>A0AA39KLV4_9HYME</name>
<evidence type="ECO:0000313" key="5">
    <source>
        <dbReference type="EMBL" id="KAK0166313.1"/>
    </source>
</evidence>
<feature type="domain" description="Peptidase S1" evidence="4">
    <location>
        <begin position="31"/>
        <end position="275"/>
    </location>
</feature>
<gene>
    <name evidence="5" type="ORF">PV328_004746</name>
</gene>
<comment type="similarity">
    <text evidence="2">Belongs to the peptidase S1 family. CLIP subfamily.</text>
</comment>
<dbReference type="Gene3D" id="2.40.10.10">
    <property type="entry name" value="Trypsin-like serine proteases"/>
    <property type="match status" value="1"/>
</dbReference>
<evidence type="ECO:0000256" key="2">
    <source>
        <dbReference type="ARBA" id="ARBA00024195"/>
    </source>
</evidence>
<dbReference type="Proteomes" id="UP001168990">
    <property type="component" value="Unassembled WGS sequence"/>
</dbReference>
<dbReference type="GO" id="GO:0006508">
    <property type="term" value="P:proteolysis"/>
    <property type="evidence" value="ECO:0007669"/>
    <property type="project" value="InterPro"/>
</dbReference>
<organism evidence="5 6">
    <name type="scientific">Microctonus aethiopoides</name>
    <dbReference type="NCBI Taxonomy" id="144406"/>
    <lineage>
        <taxon>Eukaryota</taxon>
        <taxon>Metazoa</taxon>
        <taxon>Ecdysozoa</taxon>
        <taxon>Arthropoda</taxon>
        <taxon>Hexapoda</taxon>
        <taxon>Insecta</taxon>
        <taxon>Pterygota</taxon>
        <taxon>Neoptera</taxon>
        <taxon>Endopterygota</taxon>
        <taxon>Hymenoptera</taxon>
        <taxon>Apocrita</taxon>
        <taxon>Ichneumonoidea</taxon>
        <taxon>Braconidae</taxon>
        <taxon>Euphorinae</taxon>
        <taxon>Microctonus</taxon>
    </lineage>
</organism>
<feature type="chain" id="PRO_5041297505" description="Peptidase S1 domain-containing protein" evidence="3">
    <location>
        <begin position="19"/>
        <end position="287"/>
    </location>
</feature>
<dbReference type="InterPro" id="IPR051487">
    <property type="entry name" value="Ser/Thr_Proteases_Immune/Dev"/>
</dbReference>
<reference evidence="5" key="2">
    <citation type="submission" date="2023-03" db="EMBL/GenBank/DDBJ databases">
        <authorList>
            <person name="Inwood S.N."/>
            <person name="Skelly J.G."/>
            <person name="Guhlin J."/>
            <person name="Harrop T.W.R."/>
            <person name="Goldson S.G."/>
            <person name="Dearden P.K."/>
        </authorList>
    </citation>
    <scope>NUCLEOTIDE SEQUENCE</scope>
    <source>
        <strain evidence="5">Irish</strain>
        <tissue evidence="5">Whole body</tissue>
    </source>
</reference>
<accession>A0AA39KLV4</accession>
<protein>
    <recommendedName>
        <fullName evidence="4">Peptidase S1 domain-containing protein</fullName>
    </recommendedName>
</protein>
<dbReference type="InterPro" id="IPR043504">
    <property type="entry name" value="Peptidase_S1_PA_chymotrypsin"/>
</dbReference>
<reference evidence="5" key="1">
    <citation type="journal article" date="2023" name="bioRxiv">
        <title>Scaffold-level genome assemblies of two parasitoid biocontrol wasps reveal the parthenogenesis mechanism and an associated novel virus.</title>
        <authorList>
            <person name="Inwood S."/>
            <person name="Skelly J."/>
            <person name="Guhlin J."/>
            <person name="Harrop T."/>
            <person name="Goldson S."/>
            <person name="Dearden P."/>
        </authorList>
    </citation>
    <scope>NUCLEOTIDE SEQUENCE</scope>
    <source>
        <strain evidence="5">Irish</strain>
        <tissue evidence="5">Whole body</tissue>
    </source>
</reference>
<evidence type="ECO:0000256" key="1">
    <source>
        <dbReference type="ARBA" id="ARBA00023157"/>
    </source>
</evidence>
<feature type="signal peptide" evidence="3">
    <location>
        <begin position="1"/>
        <end position="18"/>
    </location>
</feature>
<comment type="caution">
    <text evidence="5">The sequence shown here is derived from an EMBL/GenBank/DDBJ whole genome shotgun (WGS) entry which is preliminary data.</text>
</comment>
<evidence type="ECO:0000313" key="6">
    <source>
        <dbReference type="Proteomes" id="UP001168990"/>
    </source>
</evidence>
<dbReference type="AlphaFoldDB" id="A0AA39KLV4"/>
<keyword evidence="3" id="KW-0732">Signal</keyword>